<evidence type="ECO:0000256" key="5">
    <source>
        <dbReference type="PROSITE-ProRule" id="PRU01248"/>
    </source>
</evidence>
<comment type="similarity">
    <text evidence="1">Belongs to the 'phage' integrase family.</text>
</comment>
<name>A0ABT5JQG6_9SPHN</name>
<dbReference type="InterPro" id="IPR044068">
    <property type="entry name" value="CB"/>
</dbReference>
<evidence type="ECO:0000256" key="2">
    <source>
        <dbReference type="ARBA" id="ARBA00022908"/>
    </source>
</evidence>
<dbReference type="InterPro" id="IPR011010">
    <property type="entry name" value="DNA_brk_join_enz"/>
</dbReference>
<feature type="domain" description="Core-binding (CB)" evidence="7">
    <location>
        <begin position="150"/>
        <end position="261"/>
    </location>
</feature>
<dbReference type="PANTHER" id="PTHR30349">
    <property type="entry name" value="PHAGE INTEGRASE-RELATED"/>
    <property type="match status" value="1"/>
</dbReference>
<keyword evidence="3 5" id="KW-0238">DNA-binding</keyword>
<evidence type="ECO:0000259" key="7">
    <source>
        <dbReference type="PROSITE" id="PS51900"/>
    </source>
</evidence>
<evidence type="ECO:0000256" key="4">
    <source>
        <dbReference type="ARBA" id="ARBA00023172"/>
    </source>
</evidence>
<keyword evidence="4" id="KW-0233">DNA recombination</keyword>
<evidence type="ECO:0000313" key="9">
    <source>
        <dbReference type="Proteomes" id="UP001216558"/>
    </source>
</evidence>
<protein>
    <submittedName>
        <fullName evidence="8">Tyrosine-type recombinase/integrase</fullName>
    </submittedName>
</protein>
<dbReference type="PANTHER" id="PTHR30349:SF41">
    <property type="entry name" value="INTEGRASE_RECOMBINASE PROTEIN MJ0367-RELATED"/>
    <property type="match status" value="1"/>
</dbReference>
<dbReference type="InterPro" id="IPR002104">
    <property type="entry name" value="Integrase_catalytic"/>
</dbReference>
<dbReference type="InterPro" id="IPR010998">
    <property type="entry name" value="Integrase_recombinase_N"/>
</dbReference>
<evidence type="ECO:0000313" key="8">
    <source>
        <dbReference type="EMBL" id="MDC8754849.1"/>
    </source>
</evidence>
<keyword evidence="9" id="KW-1185">Reference proteome</keyword>
<comment type="caution">
    <text evidence="8">The sequence shown here is derived from an EMBL/GenBank/DDBJ whole genome shotgun (WGS) entry which is preliminary data.</text>
</comment>
<dbReference type="PROSITE" id="PS51900">
    <property type="entry name" value="CB"/>
    <property type="match status" value="1"/>
</dbReference>
<dbReference type="Gene3D" id="1.10.443.10">
    <property type="entry name" value="Intergrase catalytic core"/>
    <property type="match status" value="1"/>
</dbReference>
<dbReference type="RefSeq" id="WP_273678054.1">
    <property type="nucleotide sequence ID" value="NZ_JAQQXQ010000006.1"/>
</dbReference>
<dbReference type="SUPFAM" id="SSF56349">
    <property type="entry name" value="DNA breaking-rejoining enzymes"/>
    <property type="match status" value="1"/>
</dbReference>
<dbReference type="EMBL" id="JAQQXQ010000006">
    <property type="protein sequence ID" value="MDC8754849.1"/>
    <property type="molecule type" value="Genomic_DNA"/>
</dbReference>
<dbReference type="InterPro" id="IPR050090">
    <property type="entry name" value="Tyrosine_recombinase_XerCD"/>
</dbReference>
<evidence type="ECO:0000256" key="1">
    <source>
        <dbReference type="ARBA" id="ARBA00008857"/>
    </source>
</evidence>
<evidence type="ECO:0000259" key="6">
    <source>
        <dbReference type="PROSITE" id="PS51898"/>
    </source>
</evidence>
<reference evidence="8 9" key="1">
    <citation type="submission" date="2022-10" db="EMBL/GenBank/DDBJ databases">
        <title>Erythrobacter sp. sf7 Genome sequencing.</title>
        <authorList>
            <person name="Park S."/>
        </authorList>
    </citation>
    <scope>NUCLEOTIDE SEQUENCE [LARGE SCALE GENOMIC DNA]</scope>
    <source>
        <strain evidence="9">sf7</strain>
    </source>
</reference>
<dbReference type="InterPro" id="IPR013762">
    <property type="entry name" value="Integrase-like_cat_sf"/>
</dbReference>
<sequence length="482" mass="54060">MATLQNRHNKWRAKVRIPKALQDRHGGQEFLQKTLRSLDKPSAKAEAEAWEAGLRAEWAALSGTSATTSAALREVYEAGRKAALMGEYVLITDTEDDPTEAGIEHEIDKIADQAERDRLTAAAEARLKGLQDALKELRGQKVEPRRELEPSFSELADTYVKLWATQGGLKESNTRQQKEATFRLFAGYCGNRPIRAVSRADAAGFMDALRRLNPLWSRSPKSKTMTWAEIQKEHGGNATGLSASTLNRHATTLQELWRWAEDRGHCEGKNPFTGLHQKIRPGKNLLGYLPWTVDELQRLFSPPPSRADLAEVMVVALHTGMRLNEIASLTLGDIREAEGVTYIEVKDAKTPAGNRQVPLHPRIAWLGKLKGTPDARVWPGFNPEGPGKKPGQDASKEFSRFKTSRGFTERRKTFHSFRKNVTKIMERKGVPENEWAQVLGHERGFTYREYNPDGVTLARKAELIGLIEYPDVTFPGPLVKRT</sequence>
<evidence type="ECO:0000256" key="3">
    <source>
        <dbReference type="ARBA" id="ARBA00023125"/>
    </source>
</evidence>
<feature type="domain" description="Tyr recombinase" evidence="6">
    <location>
        <begin position="286"/>
        <end position="465"/>
    </location>
</feature>
<proteinExistence type="inferred from homology"/>
<dbReference type="Gene3D" id="1.10.150.130">
    <property type="match status" value="1"/>
</dbReference>
<keyword evidence="2" id="KW-0229">DNA integration</keyword>
<dbReference type="PROSITE" id="PS51898">
    <property type="entry name" value="TYR_RECOMBINASE"/>
    <property type="match status" value="1"/>
</dbReference>
<dbReference type="Pfam" id="PF00589">
    <property type="entry name" value="Phage_integrase"/>
    <property type="match status" value="1"/>
</dbReference>
<gene>
    <name evidence="8" type="ORF">OIK40_09375</name>
</gene>
<dbReference type="Proteomes" id="UP001216558">
    <property type="component" value="Unassembled WGS sequence"/>
</dbReference>
<accession>A0ABT5JQG6</accession>
<organism evidence="8 9">
    <name type="scientific">Erythrobacter fulvus</name>
    <dbReference type="NCBI Taxonomy" id="2987523"/>
    <lineage>
        <taxon>Bacteria</taxon>
        <taxon>Pseudomonadati</taxon>
        <taxon>Pseudomonadota</taxon>
        <taxon>Alphaproteobacteria</taxon>
        <taxon>Sphingomonadales</taxon>
        <taxon>Erythrobacteraceae</taxon>
        <taxon>Erythrobacter/Porphyrobacter group</taxon>
        <taxon>Erythrobacter</taxon>
    </lineage>
</organism>